<evidence type="ECO:0000256" key="2">
    <source>
        <dbReference type="SAM" id="SignalP"/>
    </source>
</evidence>
<dbReference type="OrthoDB" id="4781at2759"/>
<evidence type="ECO:0008006" key="5">
    <source>
        <dbReference type="Google" id="ProtNLM"/>
    </source>
</evidence>
<dbReference type="Proteomes" id="UP000439903">
    <property type="component" value="Unassembled WGS sequence"/>
</dbReference>
<keyword evidence="4" id="KW-1185">Reference proteome</keyword>
<proteinExistence type="predicted"/>
<reference evidence="3 4" key="1">
    <citation type="journal article" date="2019" name="Environ. Microbiol.">
        <title>At the nexus of three kingdoms: the genome of the mycorrhizal fungus Gigaspora margarita provides insights into plant, endobacterial and fungal interactions.</title>
        <authorList>
            <person name="Venice F."/>
            <person name="Ghignone S."/>
            <person name="Salvioli di Fossalunga A."/>
            <person name="Amselem J."/>
            <person name="Novero M."/>
            <person name="Xianan X."/>
            <person name="Sedzielewska Toro K."/>
            <person name="Morin E."/>
            <person name="Lipzen A."/>
            <person name="Grigoriev I.V."/>
            <person name="Henrissat B."/>
            <person name="Martin F.M."/>
            <person name="Bonfante P."/>
        </authorList>
    </citation>
    <scope>NUCLEOTIDE SEQUENCE [LARGE SCALE GENOMIC DNA]</scope>
    <source>
        <strain evidence="3 4">BEG34</strain>
    </source>
</reference>
<feature type="compositionally biased region" description="Low complexity" evidence="1">
    <location>
        <begin position="31"/>
        <end position="57"/>
    </location>
</feature>
<evidence type="ECO:0000256" key="1">
    <source>
        <dbReference type="SAM" id="MobiDB-lite"/>
    </source>
</evidence>
<feature type="signal peptide" evidence="2">
    <location>
        <begin position="1"/>
        <end position="21"/>
    </location>
</feature>
<evidence type="ECO:0000313" key="3">
    <source>
        <dbReference type="EMBL" id="KAF0403428.1"/>
    </source>
</evidence>
<dbReference type="AlphaFoldDB" id="A0A8H4A417"/>
<accession>A0A8H4A417</accession>
<dbReference type="EMBL" id="WTPW01002001">
    <property type="protein sequence ID" value="KAF0403428.1"/>
    <property type="molecule type" value="Genomic_DNA"/>
</dbReference>
<sequence>MIISNKIVIFLIATLILICYNVDFPAAQTPPVAKTPPSATTPPVAKTPPAAKTPSATQTKMPVSATCPNENHNCTGLTPCCGPSGFCGSQSTDCGAGCYPQFSVSGACML</sequence>
<protein>
    <recommendedName>
        <fullName evidence="5">Chitin-binding type-1 domain-containing protein</fullName>
    </recommendedName>
</protein>
<organism evidence="3 4">
    <name type="scientific">Gigaspora margarita</name>
    <dbReference type="NCBI Taxonomy" id="4874"/>
    <lineage>
        <taxon>Eukaryota</taxon>
        <taxon>Fungi</taxon>
        <taxon>Fungi incertae sedis</taxon>
        <taxon>Mucoromycota</taxon>
        <taxon>Glomeromycotina</taxon>
        <taxon>Glomeromycetes</taxon>
        <taxon>Diversisporales</taxon>
        <taxon>Gigasporaceae</taxon>
        <taxon>Gigaspora</taxon>
    </lineage>
</organism>
<name>A0A8H4A417_GIGMA</name>
<keyword evidence="2" id="KW-0732">Signal</keyword>
<gene>
    <name evidence="3" type="ORF">F8M41_009364</name>
</gene>
<feature type="chain" id="PRO_5034365362" description="Chitin-binding type-1 domain-containing protein" evidence="2">
    <location>
        <begin position="22"/>
        <end position="110"/>
    </location>
</feature>
<evidence type="ECO:0000313" key="4">
    <source>
        <dbReference type="Proteomes" id="UP000439903"/>
    </source>
</evidence>
<feature type="region of interest" description="Disordered" evidence="1">
    <location>
        <begin position="31"/>
        <end position="62"/>
    </location>
</feature>
<comment type="caution">
    <text evidence="3">The sequence shown here is derived from an EMBL/GenBank/DDBJ whole genome shotgun (WGS) entry which is preliminary data.</text>
</comment>